<protein>
    <recommendedName>
        <fullName evidence="3">Secreted protein</fullName>
    </recommendedName>
</protein>
<sequence>MCLSLATSISVAESPNENASASQRDAWSAYYAAQLPQYKFFLADHPDQPLELPDATLRWSNPLRPGTHGDMFVWSHQGRGVLVGSLFSYYHAKNVRRVAHQFQSLTTDTIVCQHTGGSDFRIEGPGLKFTPIQDAPAPADNRVVRLTQMRMLSRSFKASCMNKGVYQPLRGLPQPVYRFEGEAIEDDGAIFAYVMGTDPELLLVISVHQTPDGPQWQYAAARFASEPLQLTRNGETVWDFDDTSKQLGYLSKHGIDLQPDMPMVNMPSE</sequence>
<organism evidence="1 2">
    <name type="scientific">Novipirellula rosea</name>
    <dbReference type="NCBI Taxonomy" id="1031540"/>
    <lineage>
        <taxon>Bacteria</taxon>
        <taxon>Pseudomonadati</taxon>
        <taxon>Planctomycetota</taxon>
        <taxon>Planctomycetia</taxon>
        <taxon>Pirellulales</taxon>
        <taxon>Pirellulaceae</taxon>
        <taxon>Novipirellula</taxon>
    </lineage>
</organism>
<keyword evidence="2" id="KW-1185">Reference proteome</keyword>
<dbReference type="RefSeq" id="WP_345327440.1">
    <property type="nucleotide sequence ID" value="NZ_BAABGA010000107.1"/>
</dbReference>
<proteinExistence type="predicted"/>
<accession>A0ABP8NPR0</accession>
<dbReference type="Proteomes" id="UP001500840">
    <property type="component" value="Unassembled WGS sequence"/>
</dbReference>
<evidence type="ECO:0000313" key="2">
    <source>
        <dbReference type="Proteomes" id="UP001500840"/>
    </source>
</evidence>
<comment type="caution">
    <text evidence="1">The sequence shown here is derived from an EMBL/GenBank/DDBJ whole genome shotgun (WGS) entry which is preliminary data.</text>
</comment>
<name>A0ABP8NPR0_9BACT</name>
<reference evidence="2" key="1">
    <citation type="journal article" date="2019" name="Int. J. Syst. Evol. Microbiol.">
        <title>The Global Catalogue of Microorganisms (GCM) 10K type strain sequencing project: providing services to taxonomists for standard genome sequencing and annotation.</title>
        <authorList>
            <consortium name="The Broad Institute Genomics Platform"/>
            <consortium name="The Broad Institute Genome Sequencing Center for Infectious Disease"/>
            <person name="Wu L."/>
            <person name="Ma J."/>
        </authorList>
    </citation>
    <scope>NUCLEOTIDE SEQUENCE [LARGE SCALE GENOMIC DNA]</scope>
    <source>
        <strain evidence="2">JCM 17759</strain>
    </source>
</reference>
<dbReference type="EMBL" id="BAABGA010000107">
    <property type="protein sequence ID" value="GAA4469325.1"/>
    <property type="molecule type" value="Genomic_DNA"/>
</dbReference>
<evidence type="ECO:0000313" key="1">
    <source>
        <dbReference type="EMBL" id="GAA4469325.1"/>
    </source>
</evidence>
<evidence type="ECO:0008006" key="3">
    <source>
        <dbReference type="Google" id="ProtNLM"/>
    </source>
</evidence>
<gene>
    <name evidence="1" type="ORF">GCM10023156_61200</name>
</gene>